<feature type="binding site" evidence="15">
    <location>
        <position position="418"/>
    </location>
    <ligand>
        <name>Zn(2+)</name>
        <dbReference type="ChEBI" id="CHEBI:29105"/>
    </ligand>
</feature>
<accession>S5R8F4</accession>
<dbReference type="HOGENOM" id="CLU_007764_2_1_4"/>
<dbReference type="KEGG" id="ssdc:SSDC_00845"/>
<dbReference type="SMART" id="SM00278">
    <property type="entry name" value="HhH1"/>
    <property type="match status" value="4"/>
</dbReference>
<dbReference type="SMART" id="SM00532">
    <property type="entry name" value="LIGANc"/>
    <property type="match status" value="1"/>
</dbReference>
<feature type="binding site" evidence="15">
    <location>
        <position position="443"/>
    </location>
    <ligand>
        <name>Zn(2+)</name>
        <dbReference type="ChEBI" id="CHEBI:29105"/>
    </ligand>
</feature>
<feature type="binding site" evidence="15">
    <location>
        <begin position="91"/>
        <end position="92"/>
    </location>
    <ligand>
        <name>NAD(+)</name>
        <dbReference type="ChEBI" id="CHEBI:57540"/>
    </ligand>
</feature>
<comment type="similarity">
    <text evidence="14 15">Belongs to the NAD-dependent DNA ligase family. LigA subfamily.</text>
</comment>
<dbReference type="EMBL" id="CP003468">
    <property type="protein sequence ID" value="AGS06860.1"/>
    <property type="molecule type" value="Genomic_DNA"/>
</dbReference>
<dbReference type="Gene3D" id="3.40.50.10190">
    <property type="entry name" value="BRCT domain"/>
    <property type="match status" value="1"/>
</dbReference>
<dbReference type="InterPro" id="IPR001357">
    <property type="entry name" value="BRCT_dom"/>
</dbReference>
<dbReference type="PIRSF" id="PIRSF001604">
    <property type="entry name" value="LigA"/>
    <property type="match status" value="1"/>
</dbReference>
<keyword evidence="8 15" id="KW-0862">Zinc</keyword>
<dbReference type="GO" id="GO:0006281">
    <property type="term" value="P:DNA repair"/>
    <property type="evidence" value="ECO:0007669"/>
    <property type="project" value="UniProtKB-KW"/>
</dbReference>
<evidence type="ECO:0000256" key="9">
    <source>
        <dbReference type="ARBA" id="ARBA00022842"/>
    </source>
</evidence>
<dbReference type="GeneID" id="301553036"/>
<keyword evidence="12 15" id="KW-0464">Manganese</keyword>
<keyword evidence="19" id="KW-1185">Reference proteome</keyword>
<evidence type="ECO:0000259" key="17">
    <source>
        <dbReference type="PROSITE" id="PS50172"/>
    </source>
</evidence>
<dbReference type="GO" id="GO:0003677">
    <property type="term" value="F:DNA binding"/>
    <property type="evidence" value="ECO:0007669"/>
    <property type="project" value="InterPro"/>
</dbReference>
<dbReference type="InterPro" id="IPR013840">
    <property type="entry name" value="DNAligase_N"/>
</dbReference>
<comment type="caution">
    <text evidence="15">Lacks conserved residue(s) required for the propagation of feature annotation.</text>
</comment>
<evidence type="ECO:0000256" key="14">
    <source>
        <dbReference type="ARBA" id="ARBA00060881"/>
    </source>
</evidence>
<evidence type="ECO:0000256" key="11">
    <source>
        <dbReference type="ARBA" id="ARBA00023204"/>
    </source>
</evidence>
<dbReference type="AlphaFoldDB" id="S5R8F4"/>
<evidence type="ECO:0000256" key="13">
    <source>
        <dbReference type="ARBA" id="ARBA00034005"/>
    </source>
</evidence>
<dbReference type="PATRIC" id="fig|669502.6.peg.164"/>
<dbReference type="Pfam" id="PF00533">
    <property type="entry name" value="BRCT"/>
    <property type="match status" value="1"/>
</dbReference>
<dbReference type="Pfam" id="PF03120">
    <property type="entry name" value="OB_DNA_ligase"/>
    <property type="match status" value="1"/>
</dbReference>
<evidence type="ECO:0000256" key="12">
    <source>
        <dbReference type="ARBA" id="ARBA00023211"/>
    </source>
</evidence>
<dbReference type="SUPFAM" id="SSF56091">
    <property type="entry name" value="DNA ligase/mRNA capping enzyme, catalytic domain"/>
    <property type="match status" value="1"/>
</dbReference>
<feature type="binding site" evidence="15">
    <location>
        <begin position="42"/>
        <end position="46"/>
    </location>
    <ligand>
        <name>NAD(+)</name>
        <dbReference type="ChEBI" id="CHEBI:57540"/>
    </ligand>
</feature>
<dbReference type="RefSeq" id="WP_020915435.1">
    <property type="nucleotide sequence ID" value="NC_021885.1"/>
</dbReference>
<organism evidence="18 19">
    <name type="scientific">Candidatus Profftella armatura</name>
    <dbReference type="NCBI Taxonomy" id="669502"/>
    <lineage>
        <taxon>Bacteria</taxon>
        <taxon>Pseudomonadati</taxon>
        <taxon>Pseudomonadota</taxon>
        <taxon>Betaproteobacteria</taxon>
        <taxon>Candidatus Profftella</taxon>
    </lineage>
</organism>
<feature type="binding site" evidence="15">
    <location>
        <position position="123"/>
    </location>
    <ligand>
        <name>NAD(+)</name>
        <dbReference type="ChEBI" id="CHEBI:57540"/>
    </ligand>
</feature>
<comment type="cofactor">
    <cofactor evidence="15">
        <name>Mg(2+)</name>
        <dbReference type="ChEBI" id="CHEBI:18420"/>
    </cofactor>
    <cofactor evidence="15">
        <name>Mn(2+)</name>
        <dbReference type="ChEBI" id="CHEBI:29035"/>
    </cofactor>
</comment>
<feature type="binding site" evidence="15">
    <location>
        <position position="421"/>
    </location>
    <ligand>
        <name>Zn(2+)</name>
        <dbReference type="ChEBI" id="CHEBI:29105"/>
    </ligand>
</feature>
<comment type="catalytic activity">
    <reaction evidence="13 15 16">
        <text>NAD(+) + (deoxyribonucleotide)n-3'-hydroxyl + 5'-phospho-(deoxyribonucleotide)m = (deoxyribonucleotide)n+m + AMP + beta-nicotinamide D-nucleotide.</text>
        <dbReference type="EC" id="6.5.1.2"/>
    </reaction>
</comment>
<keyword evidence="10 15" id="KW-0520">NAD</keyword>
<dbReference type="Gene3D" id="2.40.50.140">
    <property type="entry name" value="Nucleic acid-binding proteins"/>
    <property type="match status" value="1"/>
</dbReference>
<evidence type="ECO:0000256" key="15">
    <source>
        <dbReference type="HAMAP-Rule" id="MF_01588"/>
    </source>
</evidence>
<dbReference type="GO" id="GO:0003911">
    <property type="term" value="F:DNA ligase (NAD+) activity"/>
    <property type="evidence" value="ECO:0007669"/>
    <property type="project" value="UniProtKB-UniRule"/>
</dbReference>
<dbReference type="GO" id="GO:0006260">
    <property type="term" value="P:DNA replication"/>
    <property type="evidence" value="ECO:0007669"/>
    <property type="project" value="UniProtKB-KW"/>
</dbReference>
<gene>
    <name evidence="15 18" type="primary">ligA</name>
    <name evidence="18" type="ORF">SSDC_00845</name>
</gene>
<keyword evidence="4 15" id="KW-0436">Ligase</keyword>
<keyword evidence="11 15" id="KW-0234">DNA repair</keyword>
<dbReference type="Pfam" id="PF12826">
    <property type="entry name" value="HHH_2"/>
    <property type="match status" value="1"/>
</dbReference>
<dbReference type="SUPFAM" id="SSF50249">
    <property type="entry name" value="Nucleic acid-binding proteins"/>
    <property type="match status" value="1"/>
</dbReference>
<dbReference type="eggNOG" id="COG0272">
    <property type="taxonomic scope" value="Bacteria"/>
</dbReference>
<dbReference type="InterPro" id="IPR004150">
    <property type="entry name" value="NAD_DNA_ligase_OB"/>
</dbReference>
<name>S5R8F4_9PROT</name>
<dbReference type="Gene3D" id="3.30.470.30">
    <property type="entry name" value="DNA ligase/mRNA capping enzyme"/>
    <property type="match status" value="1"/>
</dbReference>
<dbReference type="InterPro" id="IPR010994">
    <property type="entry name" value="RuvA_2-like"/>
</dbReference>
<feature type="binding site" evidence="15">
    <location>
        <position position="183"/>
    </location>
    <ligand>
        <name>NAD(+)</name>
        <dbReference type="ChEBI" id="CHEBI:57540"/>
    </ligand>
</feature>
<reference evidence="18 19" key="1">
    <citation type="journal article" date="2013" name="Curr. Biol.">
        <title>Defensive bacteriome symbiont with a drastically reduced genome.</title>
        <authorList>
            <person name="Nakabachi A."/>
            <person name="Ueoka R."/>
            <person name="Oshima K."/>
            <person name="Teta R."/>
            <person name="Mangoni A."/>
            <person name="Gurgui M."/>
            <person name="Oldham N.J."/>
            <person name="van Echten-Deckert G."/>
            <person name="Okamura K."/>
            <person name="Yamamoto K."/>
            <person name="Inoue H."/>
            <person name="Ohkuma M."/>
            <person name="Hongoh Y."/>
            <person name="Miyagishima S.Y."/>
            <person name="Hattori M."/>
            <person name="Piel J."/>
            <person name="Fukatsu T."/>
        </authorList>
    </citation>
    <scope>NUCLEOTIDE SEQUENCE [LARGE SCALE GENOMIC DNA]</scope>
    <source>
        <strain evidence="18 19">DC</strain>
    </source>
</reference>
<dbReference type="OrthoDB" id="9759736at2"/>
<proteinExistence type="inferred from homology"/>
<feature type="binding site" evidence="15">
    <location>
        <position position="324"/>
    </location>
    <ligand>
        <name>NAD(+)</name>
        <dbReference type="ChEBI" id="CHEBI:57540"/>
    </ligand>
</feature>
<dbReference type="PROSITE" id="PS01055">
    <property type="entry name" value="DNA_LIGASE_N1"/>
    <property type="match status" value="1"/>
</dbReference>
<dbReference type="CDD" id="cd00114">
    <property type="entry name" value="LIGANc"/>
    <property type="match status" value="1"/>
</dbReference>
<dbReference type="GO" id="GO:0046872">
    <property type="term" value="F:metal ion binding"/>
    <property type="evidence" value="ECO:0007669"/>
    <property type="project" value="UniProtKB-KW"/>
</dbReference>
<feature type="binding site" evidence="15">
    <location>
        <position position="146"/>
    </location>
    <ligand>
        <name>NAD(+)</name>
        <dbReference type="ChEBI" id="CHEBI:57540"/>
    </ligand>
</feature>
<dbReference type="InterPro" id="IPR001679">
    <property type="entry name" value="DNA_ligase"/>
</dbReference>
<evidence type="ECO:0000256" key="7">
    <source>
        <dbReference type="ARBA" id="ARBA00022763"/>
    </source>
</evidence>
<dbReference type="Proteomes" id="UP000015216">
    <property type="component" value="Chromosome"/>
</dbReference>
<comment type="function">
    <text evidence="1 15">DNA ligase that catalyzes the formation of phosphodiester linkages between 5'-phosphoryl and 3'-hydroxyl groups in double-stranded DNA using NAD as a coenzyme and as the energy source for the reaction. It is essential for DNA replication and repair of damaged DNA.</text>
</comment>
<dbReference type="InterPro" id="IPR012340">
    <property type="entry name" value="NA-bd_OB-fold"/>
</dbReference>
<dbReference type="PROSITE" id="PS01056">
    <property type="entry name" value="DNA_LIGASE_N2"/>
    <property type="match status" value="1"/>
</dbReference>
<feature type="domain" description="BRCT" evidence="17">
    <location>
        <begin position="602"/>
        <end position="679"/>
    </location>
</feature>
<dbReference type="InterPro" id="IPR041663">
    <property type="entry name" value="DisA/LigA_HHH"/>
</dbReference>
<dbReference type="Pfam" id="PF01653">
    <property type="entry name" value="DNA_ligase_aden"/>
    <property type="match status" value="1"/>
</dbReference>
<evidence type="ECO:0000256" key="4">
    <source>
        <dbReference type="ARBA" id="ARBA00022598"/>
    </source>
</evidence>
<evidence type="ECO:0000313" key="18">
    <source>
        <dbReference type="EMBL" id="AGS06860.1"/>
    </source>
</evidence>
<dbReference type="HAMAP" id="MF_01588">
    <property type="entry name" value="DNA_ligase_A"/>
    <property type="match status" value="1"/>
</dbReference>
<dbReference type="NCBIfam" id="TIGR00575">
    <property type="entry name" value="dnlj"/>
    <property type="match status" value="1"/>
</dbReference>
<dbReference type="Gene3D" id="6.20.10.30">
    <property type="match status" value="1"/>
</dbReference>
<dbReference type="SUPFAM" id="SSF52113">
    <property type="entry name" value="BRCT domain"/>
    <property type="match status" value="1"/>
</dbReference>
<dbReference type="InterPro" id="IPR036420">
    <property type="entry name" value="BRCT_dom_sf"/>
</dbReference>
<evidence type="ECO:0000256" key="10">
    <source>
        <dbReference type="ARBA" id="ARBA00023027"/>
    </source>
</evidence>
<feature type="active site" description="N6-AMP-lysine intermediate" evidence="15">
    <location>
        <position position="125"/>
    </location>
</feature>
<dbReference type="FunFam" id="1.10.150.20:FF:000007">
    <property type="entry name" value="DNA ligase"/>
    <property type="match status" value="1"/>
</dbReference>
<dbReference type="STRING" id="669502.SSDC_00845"/>
<dbReference type="CDD" id="cd17748">
    <property type="entry name" value="BRCT_DNA_ligase_like"/>
    <property type="match status" value="1"/>
</dbReference>
<dbReference type="NCBIfam" id="NF005932">
    <property type="entry name" value="PRK07956.1"/>
    <property type="match status" value="1"/>
</dbReference>
<dbReference type="InterPro" id="IPR018239">
    <property type="entry name" value="DNA_ligase_AS"/>
</dbReference>
<evidence type="ECO:0000256" key="6">
    <source>
        <dbReference type="ARBA" id="ARBA00022723"/>
    </source>
</evidence>
<dbReference type="FunFam" id="2.40.50.140:FF:000012">
    <property type="entry name" value="DNA ligase"/>
    <property type="match status" value="1"/>
</dbReference>
<dbReference type="PANTHER" id="PTHR23389:SF9">
    <property type="entry name" value="DNA LIGASE"/>
    <property type="match status" value="1"/>
</dbReference>
<evidence type="ECO:0000256" key="16">
    <source>
        <dbReference type="RuleBase" id="RU000618"/>
    </source>
</evidence>
<dbReference type="Gene3D" id="1.10.287.610">
    <property type="entry name" value="Helix hairpin bin"/>
    <property type="match status" value="1"/>
</dbReference>
<protein>
    <recommendedName>
        <fullName evidence="3 15">DNA ligase</fullName>
        <ecNumber evidence="2 15">6.5.1.2</ecNumber>
    </recommendedName>
    <alternativeName>
        <fullName evidence="15">Polydeoxyribonucleotide synthase [NAD(+)]</fullName>
    </alternativeName>
</protein>
<sequence>MSFHVKKKINFSKLSFRVTELKKELHRHNIAYYLYDNPIISDNKYDQLLFELKKIEEKYPELLTKDSLTQHVGLVGGENSKYVHHTFKMMSLDNGFSDEDVIIFNKRITNELKLTKNIEYIAELKFDGIAVNLRYEYGYLKQASTRGDGNIGENITTNIHIIHKIPLVLNIKYPPELLEVRCEVLIYKKDFIKLNKYRYHLGLKKFTNPRNAAAGILRQLNPKINKNKILHFFAHGVGELRGMNMPSSHSELLNWYQKIGLSICGEYSVLSGVNKLIEFYKKINIKRFNLPYEIDGVVYKINCLSTQKKLGFTSRAPRFALAYKFLSKEALTKIKAINIQIGRTGIITPVALLKPVLIDGITITRATLHNESEIYRKNIQIGDTVVVHRSGNVIPKITSSILSLRPNDSKIFKIPNICPICNSKIIYIESNLIARCSGSWIECIAQRKAGLQHFSSRKAMNIIGLGKKMIEKLVNANIVVTAVDLYKINFKNLLRLDRVSNKLANNILLAIQKSKLTTFSRFIYALGIRHVGETTAKELANYFKNLECMFKATEEQLLNIPKIGSTTVKAFIKFINQPLHRLLISQLRDVGIYWLNNPNTKGNKNYLKEKIFVFTGSLYAFKRNEAIILIENLGGKVVNFISKNTNYLVKGQKPGKKLEKAIKLNIKILDEKNFVKIVKGFSTETKI</sequence>
<evidence type="ECO:0000256" key="3">
    <source>
        <dbReference type="ARBA" id="ARBA00013308"/>
    </source>
</evidence>
<dbReference type="InterPro" id="IPR013839">
    <property type="entry name" value="DNAligase_adenylation"/>
</dbReference>
<dbReference type="EC" id="6.5.1.2" evidence="2 15"/>
<evidence type="ECO:0000256" key="8">
    <source>
        <dbReference type="ARBA" id="ARBA00022833"/>
    </source>
</evidence>
<dbReference type="PROSITE" id="PS50172">
    <property type="entry name" value="BRCT"/>
    <property type="match status" value="1"/>
</dbReference>
<dbReference type="Gene3D" id="1.10.150.20">
    <property type="entry name" value="5' to 3' exonuclease, C-terminal subdomain"/>
    <property type="match status" value="2"/>
</dbReference>
<keyword evidence="5 15" id="KW-0235">DNA replication</keyword>
<dbReference type="GO" id="GO:0005829">
    <property type="term" value="C:cytosol"/>
    <property type="evidence" value="ECO:0007669"/>
    <property type="project" value="TreeGrafter"/>
</dbReference>
<evidence type="ECO:0000256" key="1">
    <source>
        <dbReference type="ARBA" id="ARBA00004067"/>
    </source>
</evidence>
<dbReference type="InterPro" id="IPR003583">
    <property type="entry name" value="Hlx-hairpin-Hlx_DNA-bd_motif"/>
</dbReference>
<evidence type="ECO:0000256" key="2">
    <source>
        <dbReference type="ARBA" id="ARBA00012722"/>
    </source>
</evidence>
<dbReference type="SMART" id="SM00292">
    <property type="entry name" value="BRCT"/>
    <property type="match status" value="1"/>
</dbReference>
<dbReference type="PANTHER" id="PTHR23389">
    <property type="entry name" value="CHROMOSOME TRANSMISSION FIDELITY FACTOR 18"/>
    <property type="match status" value="1"/>
</dbReference>
<dbReference type="InterPro" id="IPR033136">
    <property type="entry name" value="DNA_ligase_CS"/>
</dbReference>
<feature type="binding site" evidence="15">
    <location>
        <position position="300"/>
    </location>
    <ligand>
        <name>NAD(+)</name>
        <dbReference type="ChEBI" id="CHEBI:57540"/>
    </ligand>
</feature>
<evidence type="ECO:0000256" key="5">
    <source>
        <dbReference type="ARBA" id="ARBA00022705"/>
    </source>
</evidence>
<keyword evidence="6 15" id="KW-0479">Metal-binding</keyword>
<keyword evidence="7 15" id="KW-0227">DNA damage</keyword>
<dbReference type="SUPFAM" id="SSF47781">
    <property type="entry name" value="RuvA domain 2-like"/>
    <property type="match status" value="1"/>
</dbReference>
<keyword evidence="9 15" id="KW-0460">Magnesium</keyword>
<evidence type="ECO:0000313" key="19">
    <source>
        <dbReference type="Proteomes" id="UP000015216"/>
    </source>
</evidence>